<dbReference type="Proteomes" id="UP000176233">
    <property type="component" value="Unassembled WGS sequence"/>
</dbReference>
<accession>A0A1F5NR37</accession>
<evidence type="ECO:0000313" key="1">
    <source>
        <dbReference type="EMBL" id="OGE80012.1"/>
    </source>
</evidence>
<name>A0A1F5NR37_9BACT</name>
<sequence length="303" mass="33911">MGKMRREDCVRNKVVYMVVAWICLGATVQAQEVTTPETPSSVSQDVAEAPALFVITLENLLMGNDWSELYASWMKQAPTNLNRYPIGYSWRFWQWRRIATIESYPWWSLFQSLNGELFEQEPTPPAFLGRACEELTGSVDNNADLVQPCQWLRIWKDPSLANRLRQGQDMLQTMVQIQRKEVLVTQSIILKYLMLDFIYAPTTDPGRVVGLLGLAPGIDIPLTHGRVEGRLPGIMFMGGSGKAGEIGITWGAAIRLKSFILPFPASSARVPSALYFSIIKDISSGADLMGFSLKFSKPSEKAQ</sequence>
<proteinExistence type="predicted"/>
<organism evidence="1 2">
    <name type="scientific">Candidatus Doudnabacteria bacterium RIFCSPHIGHO2_01_FULL_45_18</name>
    <dbReference type="NCBI Taxonomy" id="1817823"/>
    <lineage>
        <taxon>Bacteria</taxon>
        <taxon>Candidatus Doudnaibacteriota</taxon>
    </lineage>
</organism>
<dbReference type="AlphaFoldDB" id="A0A1F5NR37"/>
<dbReference type="EMBL" id="MFEJ01000023">
    <property type="protein sequence ID" value="OGE80012.1"/>
    <property type="molecule type" value="Genomic_DNA"/>
</dbReference>
<reference evidence="1 2" key="1">
    <citation type="journal article" date="2016" name="Nat. Commun.">
        <title>Thousands of microbial genomes shed light on interconnected biogeochemical processes in an aquifer system.</title>
        <authorList>
            <person name="Anantharaman K."/>
            <person name="Brown C.T."/>
            <person name="Hug L.A."/>
            <person name="Sharon I."/>
            <person name="Castelle C.J."/>
            <person name="Probst A.J."/>
            <person name="Thomas B.C."/>
            <person name="Singh A."/>
            <person name="Wilkins M.J."/>
            <person name="Karaoz U."/>
            <person name="Brodie E.L."/>
            <person name="Williams K.H."/>
            <person name="Hubbard S.S."/>
            <person name="Banfield J.F."/>
        </authorList>
    </citation>
    <scope>NUCLEOTIDE SEQUENCE [LARGE SCALE GENOMIC DNA]</scope>
</reference>
<comment type="caution">
    <text evidence="1">The sequence shown here is derived from an EMBL/GenBank/DDBJ whole genome shotgun (WGS) entry which is preliminary data.</text>
</comment>
<gene>
    <name evidence="1" type="ORF">A2660_02875</name>
</gene>
<evidence type="ECO:0000313" key="2">
    <source>
        <dbReference type="Proteomes" id="UP000176233"/>
    </source>
</evidence>
<protein>
    <submittedName>
        <fullName evidence="1">Uncharacterized protein</fullName>
    </submittedName>
</protein>